<keyword evidence="4" id="KW-1185">Reference proteome</keyword>
<evidence type="ECO:0000313" key="4">
    <source>
        <dbReference type="Proteomes" id="UP001597058"/>
    </source>
</evidence>
<feature type="compositionally biased region" description="Basic residues" evidence="1">
    <location>
        <begin position="34"/>
        <end position="46"/>
    </location>
</feature>
<dbReference type="Pfam" id="PF12802">
    <property type="entry name" value="MarR_2"/>
    <property type="match status" value="1"/>
</dbReference>
<organism evidence="3 4">
    <name type="scientific">Streptomyces kaempferi</name>
    <dbReference type="NCBI Taxonomy" id="333725"/>
    <lineage>
        <taxon>Bacteria</taxon>
        <taxon>Bacillati</taxon>
        <taxon>Actinomycetota</taxon>
        <taxon>Actinomycetes</taxon>
        <taxon>Kitasatosporales</taxon>
        <taxon>Streptomycetaceae</taxon>
        <taxon>Streptomyces</taxon>
    </lineage>
</organism>
<accession>A0ABW3XCR0</accession>
<gene>
    <name evidence="3" type="ORF">ACFQ5X_14215</name>
</gene>
<dbReference type="EMBL" id="JBHTMM010000014">
    <property type="protein sequence ID" value="MFD1306995.1"/>
    <property type="molecule type" value="Genomic_DNA"/>
</dbReference>
<protein>
    <submittedName>
        <fullName evidence="3">MarR family transcriptional regulator</fullName>
    </submittedName>
</protein>
<feature type="region of interest" description="Disordered" evidence="1">
    <location>
        <begin position="1"/>
        <end position="88"/>
    </location>
</feature>
<comment type="caution">
    <text evidence="3">The sequence shown here is derived from an EMBL/GenBank/DDBJ whole genome shotgun (WGS) entry which is preliminary data.</text>
</comment>
<evidence type="ECO:0000313" key="3">
    <source>
        <dbReference type="EMBL" id="MFD1306995.1"/>
    </source>
</evidence>
<proteinExistence type="predicted"/>
<dbReference type="Gene3D" id="1.10.10.10">
    <property type="entry name" value="Winged helix-like DNA-binding domain superfamily/Winged helix DNA-binding domain"/>
    <property type="match status" value="1"/>
</dbReference>
<dbReference type="PANTHER" id="PTHR33164:SF43">
    <property type="entry name" value="HTH-TYPE TRANSCRIPTIONAL REPRESSOR YETL"/>
    <property type="match status" value="1"/>
</dbReference>
<dbReference type="InterPro" id="IPR039422">
    <property type="entry name" value="MarR/SlyA-like"/>
</dbReference>
<dbReference type="Proteomes" id="UP001597058">
    <property type="component" value="Unassembled WGS sequence"/>
</dbReference>
<feature type="compositionally biased region" description="Basic residues" evidence="1">
    <location>
        <begin position="8"/>
        <end position="21"/>
    </location>
</feature>
<sequence length="122" mass="13207">MHDDDSRSRRRASARPGHRARRGADGTRQGRLQPQRRRRATSRTRHASSGSPVAHARPRSARPRGTGPALGSPTRRLADRTETTSAGATQLVTALVKAGYVVKEPDPDNRRAVLVTLTPSTG</sequence>
<dbReference type="InterPro" id="IPR000835">
    <property type="entry name" value="HTH_MarR-typ"/>
</dbReference>
<reference evidence="4" key="1">
    <citation type="journal article" date="2019" name="Int. J. Syst. Evol. Microbiol.">
        <title>The Global Catalogue of Microorganisms (GCM) 10K type strain sequencing project: providing services to taxonomists for standard genome sequencing and annotation.</title>
        <authorList>
            <consortium name="The Broad Institute Genomics Platform"/>
            <consortium name="The Broad Institute Genome Sequencing Center for Infectious Disease"/>
            <person name="Wu L."/>
            <person name="Ma J."/>
        </authorList>
    </citation>
    <scope>NUCLEOTIDE SEQUENCE [LARGE SCALE GENOMIC DNA]</scope>
    <source>
        <strain evidence="4">CGMCC 4.7020</strain>
    </source>
</reference>
<name>A0ABW3XCR0_9ACTN</name>
<dbReference type="RefSeq" id="WP_381242053.1">
    <property type="nucleotide sequence ID" value="NZ_JBHSKH010000103.1"/>
</dbReference>
<evidence type="ECO:0000256" key="1">
    <source>
        <dbReference type="SAM" id="MobiDB-lite"/>
    </source>
</evidence>
<evidence type="ECO:0000259" key="2">
    <source>
        <dbReference type="Pfam" id="PF12802"/>
    </source>
</evidence>
<dbReference type="InterPro" id="IPR036390">
    <property type="entry name" value="WH_DNA-bd_sf"/>
</dbReference>
<feature type="domain" description="HTH marR-type" evidence="2">
    <location>
        <begin position="75"/>
        <end position="112"/>
    </location>
</feature>
<dbReference type="SUPFAM" id="SSF46785">
    <property type="entry name" value="Winged helix' DNA-binding domain"/>
    <property type="match status" value="1"/>
</dbReference>
<dbReference type="PANTHER" id="PTHR33164">
    <property type="entry name" value="TRANSCRIPTIONAL REGULATOR, MARR FAMILY"/>
    <property type="match status" value="1"/>
</dbReference>
<dbReference type="InterPro" id="IPR036388">
    <property type="entry name" value="WH-like_DNA-bd_sf"/>
</dbReference>